<dbReference type="GO" id="GO:0008270">
    <property type="term" value="F:zinc ion binding"/>
    <property type="evidence" value="ECO:0007669"/>
    <property type="project" value="UniProtKB-KW"/>
</dbReference>
<accession>A0A7R9Z885</accession>
<evidence type="ECO:0000313" key="7">
    <source>
        <dbReference type="EMBL" id="CAD8309175.1"/>
    </source>
</evidence>
<dbReference type="PANTHER" id="PTHR47025:SF2">
    <property type="entry name" value="AUTOIMMUNE REGULATOR"/>
    <property type="match status" value="1"/>
</dbReference>
<feature type="compositionally biased region" description="Basic and acidic residues" evidence="5">
    <location>
        <begin position="119"/>
        <end position="129"/>
    </location>
</feature>
<gene>
    <name evidence="7" type="ORF">TDUB1175_LOCUS9192</name>
</gene>
<keyword evidence="2 4" id="KW-0863">Zinc-finger</keyword>
<dbReference type="InterPro" id="IPR059153">
    <property type="entry name" value="NSD_PHD-1st"/>
</dbReference>
<dbReference type="SUPFAM" id="SSF57903">
    <property type="entry name" value="FYVE/PHD zinc finger"/>
    <property type="match status" value="1"/>
</dbReference>
<keyword evidence="3" id="KW-0862">Zinc</keyword>
<dbReference type="SMART" id="SM00249">
    <property type="entry name" value="PHD"/>
    <property type="match status" value="1"/>
</dbReference>
<sequence length="294" mass="32966">MEEDEASDGGFPLVLREEDDKHLICSDERLLSSISARAILSTENDGRSYMTLPRLKQEQDGIAFFDVDTLPYRTLAIVFCHDESGAELEIKFLNADKNAQMNNVDSMPSRVEPNTECTQHSEEKMQEGKEDLDEYEEDGFLVPDDSEGSEKGTDDEDEDDLCCLCQDGGELLVCDGGDHIDGCGRNFHIQCIRRNQIPPGDWICDQCAGESGISCGIEGHEFPSTDSEVDEEFIDSSEAPETSGRLKRNHSVLEDSSEDEAFNPDNRDIDDSFEFQPPKKGNRKQRMIIDSDEE</sequence>
<dbReference type="GO" id="GO:0000977">
    <property type="term" value="F:RNA polymerase II transcription regulatory region sequence-specific DNA binding"/>
    <property type="evidence" value="ECO:0007669"/>
    <property type="project" value="TreeGrafter"/>
</dbReference>
<dbReference type="EMBL" id="HBED01018417">
    <property type="protein sequence ID" value="CAD8309175.1"/>
    <property type="molecule type" value="Transcribed_RNA"/>
</dbReference>
<organism evidence="7">
    <name type="scientific">Pseudictyota dubia</name>
    <dbReference type="NCBI Taxonomy" id="2749911"/>
    <lineage>
        <taxon>Eukaryota</taxon>
        <taxon>Sar</taxon>
        <taxon>Stramenopiles</taxon>
        <taxon>Ochrophyta</taxon>
        <taxon>Bacillariophyta</taxon>
        <taxon>Mediophyceae</taxon>
        <taxon>Biddulphiophycidae</taxon>
        <taxon>Eupodiscales</taxon>
        <taxon>Odontellaceae</taxon>
        <taxon>Pseudictyota</taxon>
    </lineage>
</organism>
<evidence type="ECO:0000256" key="4">
    <source>
        <dbReference type="PROSITE-ProRule" id="PRU00146"/>
    </source>
</evidence>
<evidence type="ECO:0000259" key="6">
    <source>
        <dbReference type="PROSITE" id="PS50016"/>
    </source>
</evidence>
<keyword evidence="1" id="KW-0479">Metal-binding</keyword>
<dbReference type="InterPro" id="IPR011011">
    <property type="entry name" value="Znf_FYVE_PHD"/>
</dbReference>
<evidence type="ECO:0000256" key="1">
    <source>
        <dbReference type="ARBA" id="ARBA00022723"/>
    </source>
</evidence>
<feature type="domain" description="PHD-type" evidence="6">
    <location>
        <begin position="159"/>
        <end position="210"/>
    </location>
</feature>
<dbReference type="GO" id="GO:0042393">
    <property type="term" value="F:histone binding"/>
    <property type="evidence" value="ECO:0007669"/>
    <property type="project" value="TreeGrafter"/>
</dbReference>
<feature type="region of interest" description="Disordered" evidence="5">
    <location>
        <begin position="235"/>
        <end position="294"/>
    </location>
</feature>
<evidence type="ECO:0000256" key="3">
    <source>
        <dbReference type="ARBA" id="ARBA00022833"/>
    </source>
</evidence>
<dbReference type="AlphaFoldDB" id="A0A7R9Z885"/>
<evidence type="ECO:0000256" key="2">
    <source>
        <dbReference type="ARBA" id="ARBA00022771"/>
    </source>
</evidence>
<evidence type="ECO:0000256" key="5">
    <source>
        <dbReference type="SAM" id="MobiDB-lite"/>
    </source>
</evidence>
<dbReference type="GO" id="GO:0005634">
    <property type="term" value="C:nucleus"/>
    <property type="evidence" value="ECO:0007669"/>
    <property type="project" value="TreeGrafter"/>
</dbReference>
<name>A0A7R9Z885_9STRA</name>
<dbReference type="Gene3D" id="3.30.40.10">
    <property type="entry name" value="Zinc/RING finger domain, C3HC4 (zinc finger)"/>
    <property type="match status" value="1"/>
</dbReference>
<dbReference type="PANTHER" id="PTHR47025">
    <property type="entry name" value="AUTOIMMUNE REGULATOR"/>
    <property type="match status" value="1"/>
</dbReference>
<dbReference type="GO" id="GO:0003682">
    <property type="term" value="F:chromatin binding"/>
    <property type="evidence" value="ECO:0007669"/>
    <property type="project" value="TreeGrafter"/>
</dbReference>
<dbReference type="PROSITE" id="PS50016">
    <property type="entry name" value="ZF_PHD_2"/>
    <property type="match status" value="1"/>
</dbReference>
<dbReference type="InterPro" id="IPR019787">
    <property type="entry name" value="Znf_PHD-finger"/>
</dbReference>
<dbReference type="Pfam" id="PF23011">
    <property type="entry name" value="PHD-1st_NSD"/>
    <property type="match status" value="1"/>
</dbReference>
<dbReference type="InterPro" id="IPR013083">
    <property type="entry name" value="Znf_RING/FYVE/PHD"/>
</dbReference>
<dbReference type="GO" id="GO:0045944">
    <property type="term" value="P:positive regulation of transcription by RNA polymerase II"/>
    <property type="evidence" value="ECO:0007669"/>
    <property type="project" value="TreeGrafter"/>
</dbReference>
<reference evidence="7" key="1">
    <citation type="submission" date="2021-01" db="EMBL/GenBank/DDBJ databases">
        <authorList>
            <person name="Corre E."/>
            <person name="Pelletier E."/>
            <person name="Niang G."/>
            <person name="Scheremetjew M."/>
            <person name="Finn R."/>
            <person name="Kale V."/>
            <person name="Holt S."/>
            <person name="Cochrane G."/>
            <person name="Meng A."/>
            <person name="Brown T."/>
            <person name="Cohen L."/>
        </authorList>
    </citation>
    <scope>NUCLEOTIDE SEQUENCE</scope>
    <source>
        <strain evidence="7">CCMP147</strain>
    </source>
</reference>
<protein>
    <recommendedName>
        <fullName evidence="6">PHD-type domain-containing protein</fullName>
    </recommendedName>
</protein>
<feature type="region of interest" description="Disordered" evidence="5">
    <location>
        <begin position="103"/>
        <end position="134"/>
    </location>
</feature>
<dbReference type="InterPro" id="IPR001965">
    <property type="entry name" value="Znf_PHD"/>
</dbReference>
<proteinExistence type="predicted"/>